<evidence type="ECO:0000256" key="2">
    <source>
        <dbReference type="ARBA" id="ARBA00022729"/>
    </source>
</evidence>
<dbReference type="InterPro" id="IPR011330">
    <property type="entry name" value="Glyco_hydro/deAcase_b/a-brl"/>
</dbReference>
<evidence type="ECO:0000259" key="3">
    <source>
        <dbReference type="PROSITE" id="PS51677"/>
    </source>
</evidence>
<organism evidence="4 5">
    <name type="scientific">Geotalea uraniireducens</name>
    <dbReference type="NCBI Taxonomy" id="351604"/>
    <lineage>
        <taxon>Bacteria</taxon>
        <taxon>Pseudomonadati</taxon>
        <taxon>Thermodesulfobacteriota</taxon>
        <taxon>Desulfuromonadia</taxon>
        <taxon>Geobacterales</taxon>
        <taxon>Geobacteraceae</taxon>
        <taxon>Geotalea</taxon>
    </lineage>
</organism>
<dbReference type="InterPro" id="IPR002509">
    <property type="entry name" value="NODB_dom"/>
</dbReference>
<dbReference type="Pfam" id="PF01522">
    <property type="entry name" value="Polysacc_deac_1"/>
    <property type="match status" value="1"/>
</dbReference>
<sequence length="344" mass="38354">MGKRFLLSAVGLVGIDRLFRHLNRHKLLVVMYHGVTSLCHEPPIWTQLPADRFRSQLAFLRDHYCPVSLGEVVTAFRTGSTLPDNAALVTFDDGLRNNCTVALPILQELAIPAAVFLTVDYIGTAEFLWVDELFLLLREGTTRGVPLELPNPAAGALLRAGRLWEAYELMVEMLKRSGLDEREAALARLRRLVPIGRPADAEDFALLDWDQVRAMQQSGLVEFGVHTATHRILSELTPAEWEQEIAHPRQTLERETGVEAATFCFPNGRPTVDFGPEHLDYLRRAGYVCAFTTENSLFDRAVGNPLAIGRIPAGNDVTSSPEYFRASTAGVIHSLRTIRRCIGR</sequence>
<name>A0ABM8EKT8_9BACT</name>
<dbReference type="EMBL" id="AP027151">
    <property type="protein sequence ID" value="BDV43056.1"/>
    <property type="molecule type" value="Genomic_DNA"/>
</dbReference>
<accession>A0ABM8EKT8</accession>
<evidence type="ECO:0000313" key="4">
    <source>
        <dbReference type="EMBL" id="BDV43056.1"/>
    </source>
</evidence>
<dbReference type="InterPro" id="IPR051398">
    <property type="entry name" value="Polysacch_Deacetylase"/>
</dbReference>
<gene>
    <name evidence="4" type="ORF">GURASL_19790</name>
</gene>
<dbReference type="Proteomes" id="UP001317705">
    <property type="component" value="Chromosome"/>
</dbReference>
<keyword evidence="5" id="KW-1185">Reference proteome</keyword>
<reference evidence="4 5" key="1">
    <citation type="submission" date="2022-12" db="EMBL/GenBank/DDBJ databases">
        <title>Polyphasic characterization of Geotalea uranireducens NIT-SL11 newly isolated from a complex of sewage sludge and microbially reduced graphene oxide.</title>
        <authorList>
            <person name="Xie L."/>
            <person name="Yoshida N."/>
            <person name="Meng L."/>
        </authorList>
    </citation>
    <scope>NUCLEOTIDE SEQUENCE [LARGE SCALE GENOMIC DNA]</scope>
    <source>
        <strain evidence="4 5">NIT-SL11</strain>
    </source>
</reference>
<dbReference type="PANTHER" id="PTHR34216">
    <property type="match status" value="1"/>
</dbReference>
<evidence type="ECO:0000313" key="5">
    <source>
        <dbReference type="Proteomes" id="UP001317705"/>
    </source>
</evidence>
<comment type="subcellular location">
    <subcellularLocation>
        <location evidence="1">Secreted</location>
    </subcellularLocation>
</comment>
<proteinExistence type="predicted"/>
<dbReference type="RefSeq" id="WP_281999172.1">
    <property type="nucleotide sequence ID" value="NZ_AP027151.1"/>
</dbReference>
<feature type="domain" description="NodB homology" evidence="3">
    <location>
        <begin position="85"/>
        <end position="344"/>
    </location>
</feature>
<dbReference type="Gene3D" id="3.20.20.370">
    <property type="entry name" value="Glycoside hydrolase/deacetylase"/>
    <property type="match status" value="1"/>
</dbReference>
<dbReference type="PROSITE" id="PS51677">
    <property type="entry name" value="NODB"/>
    <property type="match status" value="1"/>
</dbReference>
<protein>
    <submittedName>
        <fullName evidence="4">Polysaccharide deacetylase</fullName>
    </submittedName>
</protein>
<evidence type="ECO:0000256" key="1">
    <source>
        <dbReference type="ARBA" id="ARBA00004613"/>
    </source>
</evidence>
<dbReference type="CDD" id="cd10918">
    <property type="entry name" value="CE4_NodB_like_5s_6s"/>
    <property type="match status" value="1"/>
</dbReference>
<dbReference type="SUPFAM" id="SSF88713">
    <property type="entry name" value="Glycoside hydrolase/deacetylase"/>
    <property type="match status" value="1"/>
</dbReference>
<keyword evidence="2" id="KW-0732">Signal</keyword>
<dbReference type="PANTHER" id="PTHR34216:SF3">
    <property type="entry name" value="POLY-BETA-1,6-N-ACETYL-D-GLUCOSAMINE N-DEACETYLASE"/>
    <property type="match status" value="1"/>
</dbReference>